<dbReference type="SUPFAM" id="SSF50692">
    <property type="entry name" value="ADC-like"/>
    <property type="match status" value="1"/>
</dbReference>
<evidence type="ECO:0000256" key="2">
    <source>
        <dbReference type="ARBA" id="ARBA00004370"/>
    </source>
</evidence>
<evidence type="ECO:0000256" key="12">
    <source>
        <dbReference type="ARBA" id="ARBA00034078"/>
    </source>
</evidence>
<dbReference type="InterPro" id="IPR050123">
    <property type="entry name" value="Prok_molybdopt-oxidoreductase"/>
</dbReference>
<keyword evidence="10" id="KW-0520">NAD</keyword>
<dbReference type="GO" id="GO:0016491">
    <property type="term" value="F:oxidoreductase activity"/>
    <property type="evidence" value="ECO:0007669"/>
    <property type="project" value="InterPro"/>
</dbReference>
<evidence type="ECO:0000313" key="17">
    <source>
        <dbReference type="Proteomes" id="UP000321197"/>
    </source>
</evidence>
<evidence type="ECO:0000256" key="6">
    <source>
        <dbReference type="ARBA" id="ARBA00022723"/>
    </source>
</evidence>
<dbReference type="SMART" id="SM00929">
    <property type="entry name" value="NADH-G_4Fe-4S_3"/>
    <property type="match status" value="1"/>
</dbReference>
<dbReference type="AlphaFoldDB" id="A0A511QZN3"/>
<keyword evidence="6" id="KW-0479">Metal-binding</keyword>
<dbReference type="InterPro" id="IPR000283">
    <property type="entry name" value="NADH_UbQ_OxRdtase_75kDa_su_CS"/>
</dbReference>
<evidence type="ECO:0000256" key="4">
    <source>
        <dbReference type="ARBA" id="ARBA00022485"/>
    </source>
</evidence>
<dbReference type="InterPro" id="IPR009010">
    <property type="entry name" value="Asp_de-COase-like_dom_sf"/>
</dbReference>
<dbReference type="InterPro" id="IPR019574">
    <property type="entry name" value="NADH_UbQ_OxRdtase_Gsu_4Fe4S-bd"/>
</dbReference>
<keyword evidence="9" id="KW-0411">Iron-sulfur</keyword>
<dbReference type="Pfam" id="PF00384">
    <property type="entry name" value="Molybdopterin"/>
    <property type="match status" value="1"/>
</dbReference>
<dbReference type="PROSITE" id="PS00642">
    <property type="entry name" value="COMPLEX1_75K_2"/>
    <property type="match status" value="1"/>
</dbReference>
<protein>
    <submittedName>
        <fullName evidence="16">NADH-quinone oxidoreductase subunit 3</fullName>
    </submittedName>
</protein>
<dbReference type="Pfam" id="PF22117">
    <property type="entry name" value="Fer4_Nqo3"/>
    <property type="match status" value="1"/>
</dbReference>
<dbReference type="PANTHER" id="PTHR43105">
    <property type="entry name" value="RESPIRATORY NITRATE REDUCTASE"/>
    <property type="match status" value="1"/>
</dbReference>
<dbReference type="SUPFAM" id="SSF53706">
    <property type="entry name" value="Formate dehydrogenase/DMSO reductase, domains 1-3"/>
    <property type="match status" value="1"/>
</dbReference>
<dbReference type="Gene3D" id="3.30.70.20">
    <property type="match status" value="1"/>
</dbReference>
<comment type="cofactor">
    <cofactor evidence="1">
        <name>[4Fe-4S] cluster</name>
        <dbReference type="ChEBI" id="CHEBI:49883"/>
    </cofactor>
</comment>
<sequence>MDRMVRVTVNDRTVEVPGGTSVMDAIFHAGYDVPLFCAEKHLSPIGACRMCLVKTGSPRKGPDGQFILENGQPKIFWMPKLSAACITAVSDGMVIDTLSDEVKHAQSGMVELTLFNHPLDCPTCDKGGACELQDRSYEYGLVEKFYQPDPMELPLYTRFEMTRRHVDKHHTLSPFIVLDRERCIHCKRCVRYFEEIPGDEVLDFIERGVHTFINSEDDGLPSNFTGNIVDICPVGALLDQTARFRARNWEYDSTETTSMDDACGAAITVDARSGLLERIRAAERREVNEVWISDAARFGHQWVNENRVCTPLVRRDGKLVEATWDEALKAIRQGLDGVAPADVGVYLAGNSTLEEGLAALELTAALGTAHRDFQGRTAYPTTGFAPASFEELLDAEFVLVLGEPTEEAPTLHLRLSEYIRGLKPAAKLNHGTPFADLNIKERMPRLNHKLALFSAYPTPTARWAGASAVHAPGAEAALLAALLGEAEAPAGLGEPLAWVKARLAASQRVVLVLGAGVLNQPEAAIKARQLAERSGARVMCMTPAANARGLEALGLFPGKGGAGWTEAGPRAVYYAYLPTEAQLKAAAFRILHLTHRHPLAEKYADVVLPNQTAYEKRGHTLNLEGRVLPLEPAGINNGEADGAVAALGLLAEALGVKTPVRLVRQATRLLVEKHKLPAALERWLPKSTGWTATEADATTGTLYLRPTMWRREQRVGAVARVVEIKLEMSPATARSQGLADGYLVELALPEGVERLEVKTVAGLPDGVMYVPALGAWAGRRVEAKILVGGEA</sequence>
<evidence type="ECO:0000256" key="8">
    <source>
        <dbReference type="ARBA" id="ARBA00023004"/>
    </source>
</evidence>
<dbReference type="Pfam" id="PF22151">
    <property type="entry name" value="Fer4_NDSU1"/>
    <property type="match status" value="1"/>
</dbReference>
<comment type="caution">
    <text evidence="16">The sequence shown here is derived from an EMBL/GenBank/DDBJ whole genome shotgun (WGS) entry which is preliminary data.</text>
</comment>
<dbReference type="PROSITE" id="PS51085">
    <property type="entry name" value="2FE2S_FER_2"/>
    <property type="match status" value="1"/>
</dbReference>
<dbReference type="PROSITE" id="PS51669">
    <property type="entry name" value="4FE4S_MOW_BIS_MGD"/>
    <property type="match status" value="1"/>
</dbReference>
<keyword evidence="11" id="KW-0472">Membrane</keyword>
<dbReference type="GO" id="GO:0008137">
    <property type="term" value="F:NADH dehydrogenase (ubiquinone) activity"/>
    <property type="evidence" value="ECO:0007669"/>
    <property type="project" value="InterPro"/>
</dbReference>
<dbReference type="InterPro" id="IPR001041">
    <property type="entry name" value="2Fe-2S_ferredoxin-type"/>
</dbReference>
<dbReference type="GO" id="GO:0042773">
    <property type="term" value="P:ATP synthesis coupled electron transport"/>
    <property type="evidence" value="ECO:0007669"/>
    <property type="project" value="InterPro"/>
</dbReference>
<gene>
    <name evidence="16" type="primary">nqo3</name>
    <name evidence="16" type="ORF">MHY01S_09740</name>
</gene>
<dbReference type="EMBL" id="BJXL01000021">
    <property type="protein sequence ID" value="GEM82808.1"/>
    <property type="molecule type" value="Genomic_DNA"/>
</dbReference>
<comment type="cofactor">
    <cofactor evidence="12">
        <name>[2Fe-2S] cluster</name>
        <dbReference type="ChEBI" id="CHEBI:190135"/>
    </cofactor>
</comment>
<dbReference type="Proteomes" id="UP000321197">
    <property type="component" value="Unassembled WGS sequence"/>
</dbReference>
<dbReference type="SUPFAM" id="SSF54292">
    <property type="entry name" value="2Fe-2S ferredoxin-like"/>
    <property type="match status" value="1"/>
</dbReference>
<dbReference type="Pfam" id="PF13510">
    <property type="entry name" value="Fer2_4"/>
    <property type="match status" value="1"/>
</dbReference>
<keyword evidence="8" id="KW-0408">Iron</keyword>
<dbReference type="PROSITE" id="PS51839">
    <property type="entry name" value="4FE4S_HC3"/>
    <property type="match status" value="1"/>
</dbReference>
<reference evidence="16 17" key="1">
    <citation type="submission" date="2019-07" db="EMBL/GenBank/DDBJ databases">
        <title>Whole genome shotgun sequence of Meiothermus hypogaeus NBRC 106114.</title>
        <authorList>
            <person name="Hosoyama A."/>
            <person name="Uohara A."/>
            <person name="Ohji S."/>
            <person name="Ichikawa N."/>
        </authorList>
    </citation>
    <scope>NUCLEOTIDE SEQUENCE [LARGE SCALE GENOMIC DNA]</scope>
    <source>
        <strain evidence="16 17">NBRC 106114</strain>
    </source>
</reference>
<dbReference type="PANTHER" id="PTHR43105:SF13">
    <property type="entry name" value="NADH-UBIQUINONE OXIDOREDUCTASE 75 KDA SUBUNIT, MITOCHONDRIAL"/>
    <property type="match status" value="1"/>
</dbReference>
<evidence type="ECO:0000313" key="16">
    <source>
        <dbReference type="EMBL" id="GEM82808.1"/>
    </source>
</evidence>
<dbReference type="GO" id="GO:0046872">
    <property type="term" value="F:metal ion binding"/>
    <property type="evidence" value="ECO:0007669"/>
    <property type="project" value="UniProtKB-KW"/>
</dbReference>
<evidence type="ECO:0000256" key="7">
    <source>
        <dbReference type="ARBA" id="ARBA00022967"/>
    </source>
</evidence>
<evidence type="ECO:0000259" key="15">
    <source>
        <dbReference type="PROSITE" id="PS51839"/>
    </source>
</evidence>
<dbReference type="InterPro" id="IPR006963">
    <property type="entry name" value="Mopterin_OxRdtase_4Fe-4S_dom"/>
</dbReference>
<evidence type="ECO:0000259" key="14">
    <source>
        <dbReference type="PROSITE" id="PS51669"/>
    </source>
</evidence>
<dbReference type="Gene3D" id="3.30.200.210">
    <property type="match status" value="1"/>
</dbReference>
<feature type="domain" description="2Fe-2S ferredoxin-type" evidence="13">
    <location>
        <begin position="3"/>
        <end position="101"/>
    </location>
</feature>
<dbReference type="GO" id="GO:0016020">
    <property type="term" value="C:membrane"/>
    <property type="evidence" value="ECO:0007669"/>
    <property type="project" value="UniProtKB-SubCell"/>
</dbReference>
<evidence type="ECO:0000256" key="3">
    <source>
        <dbReference type="ARBA" id="ARBA00005404"/>
    </source>
</evidence>
<dbReference type="GO" id="GO:0051537">
    <property type="term" value="F:2 iron, 2 sulfur cluster binding"/>
    <property type="evidence" value="ECO:0007669"/>
    <property type="project" value="UniProtKB-KW"/>
</dbReference>
<comment type="subcellular location">
    <subcellularLocation>
        <location evidence="2">Membrane</location>
    </subcellularLocation>
</comment>
<feature type="domain" description="4Fe-4S Mo/W bis-MGD-type" evidence="14">
    <location>
        <begin position="250"/>
        <end position="307"/>
    </location>
</feature>
<evidence type="ECO:0000256" key="10">
    <source>
        <dbReference type="ARBA" id="ARBA00023027"/>
    </source>
</evidence>
<organism evidence="16 17">
    <name type="scientific">Meiothermus hypogaeus NBRC 106114</name>
    <dbReference type="NCBI Taxonomy" id="1227553"/>
    <lineage>
        <taxon>Bacteria</taxon>
        <taxon>Thermotogati</taxon>
        <taxon>Deinococcota</taxon>
        <taxon>Deinococci</taxon>
        <taxon>Thermales</taxon>
        <taxon>Thermaceae</taxon>
        <taxon>Meiothermus</taxon>
    </lineage>
</organism>
<dbReference type="CDD" id="cd00207">
    <property type="entry name" value="fer2"/>
    <property type="match status" value="1"/>
</dbReference>
<dbReference type="InterPro" id="IPR036010">
    <property type="entry name" value="2Fe-2S_ferredoxin-like_sf"/>
</dbReference>
<feature type="domain" description="4Fe-4S His(Cys)3-ligated-type" evidence="15">
    <location>
        <begin position="101"/>
        <end position="140"/>
    </location>
</feature>
<comment type="similarity">
    <text evidence="3">Belongs to the complex I 75 kDa subunit family.</text>
</comment>
<keyword evidence="4" id="KW-0004">4Fe-4S</keyword>
<dbReference type="Pfam" id="PF10588">
    <property type="entry name" value="NADH-G_4Fe-4S_3"/>
    <property type="match status" value="1"/>
</dbReference>
<dbReference type="PROSITE" id="PS00643">
    <property type="entry name" value="COMPLEX1_75K_3"/>
    <property type="match status" value="1"/>
</dbReference>
<dbReference type="GO" id="GO:0051539">
    <property type="term" value="F:4 iron, 4 sulfur cluster binding"/>
    <property type="evidence" value="ECO:0007669"/>
    <property type="project" value="UniProtKB-KW"/>
</dbReference>
<accession>A0A511QZN3</accession>
<dbReference type="InterPro" id="IPR006656">
    <property type="entry name" value="Mopterin_OxRdtase"/>
</dbReference>
<dbReference type="Gene3D" id="3.10.20.740">
    <property type="match status" value="1"/>
</dbReference>
<evidence type="ECO:0000256" key="5">
    <source>
        <dbReference type="ARBA" id="ARBA00022714"/>
    </source>
</evidence>
<dbReference type="FunFam" id="3.10.20.740:FF:000004">
    <property type="entry name" value="NADH-quinone oxidoreductase"/>
    <property type="match status" value="1"/>
</dbReference>
<evidence type="ECO:0000256" key="11">
    <source>
        <dbReference type="ARBA" id="ARBA00023136"/>
    </source>
</evidence>
<name>A0A511QZN3_9DEIN</name>
<keyword evidence="5" id="KW-0001">2Fe-2S</keyword>
<proteinExistence type="inferred from homology"/>
<keyword evidence="7" id="KW-1278">Translocase</keyword>
<dbReference type="InterPro" id="IPR054351">
    <property type="entry name" value="NADH_UbQ_OxRdtase_ferredoxin"/>
</dbReference>
<evidence type="ECO:0000256" key="9">
    <source>
        <dbReference type="ARBA" id="ARBA00023014"/>
    </source>
</evidence>
<evidence type="ECO:0000259" key="13">
    <source>
        <dbReference type="PROSITE" id="PS51085"/>
    </source>
</evidence>
<dbReference type="SUPFAM" id="SSF54862">
    <property type="entry name" value="4Fe-4S ferredoxins"/>
    <property type="match status" value="1"/>
</dbReference>
<evidence type="ECO:0000256" key="1">
    <source>
        <dbReference type="ARBA" id="ARBA00001966"/>
    </source>
</evidence>